<proteinExistence type="predicted"/>
<gene>
    <name evidence="2" type="ORF">XAT740_LOCUS63777</name>
</gene>
<dbReference type="PANTHER" id="PTHR24111:SF0">
    <property type="entry name" value="LEUCINE-RICH REPEAT-CONTAINING PROTEIN"/>
    <property type="match status" value="1"/>
</dbReference>
<dbReference type="SMART" id="SM00368">
    <property type="entry name" value="LRR_RI"/>
    <property type="match status" value="2"/>
</dbReference>
<dbReference type="Pfam" id="PF13516">
    <property type="entry name" value="LRR_6"/>
    <property type="match status" value="2"/>
</dbReference>
<dbReference type="InterPro" id="IPR052201">
    <property type="entry name" value="LRR-containing_regulator"/>
</dbReference>
<name>A0A816HSF4_ADIRI</name>
<keyword evidence="3" id="KW-1185">Reference proteome</keyword>
<dbReference type="SUPFAM" id="SSF52047">
    <property type="entry name" value="RNI-like"/>
    <property type="match status" value="1"/>
</dbReference>
<organism evidence="2 3">
    <name type="scientific">Adineta ricciae</name>
    <name type="common">Rotifer</name>
    <dbReference type="NCBI Taxonomy" id="249248"/>
    <lineage>
        <taxon>Eukaryota</taxon>
        <taxon>Metazoa</taxon>
        <taxon>Spiralia</taxon>
        <taxon>Gnathifera</taxon>
        <taxon>Rotifera</taxon>
        <taxon>Eurotatoria</taxon>
        <taxon>Bdelloidea</taxon>
        <taxon>Adinetida</taxon>
        <taxon>Adinetidae</taxon>
        <taxon>Adineta</taxon>
    </lineage>
</organism>
<accession>A0A816HSF4</accession>
<dbReference type="Proteomes" id="UP000663828">
    <property type="component" value="Unassembled WGS sequence"/>
</dbReference>
<comment type="caution">
    <text evidence="2">The sequence shown here is derived from an EMBL/GenBank/DDBJ whole genome shotgun (WGS) entry which is preliminary data.</text>
</comment>
<dbReference type="EMBL" id="CAJNOR010020434">
    <property type="protein sequence ID" value="CAF1690522.1"/>
    <property type="molecule type" value="Genomic_DNA"/>
</dbReference>
<evidence type="ECO:0000256" key="1">
    <source>
        <dbReference type="ARBA" id="ARBA00022737"/>
    </source>
</evidence>
<dbReference type="InterPro" id="IPR032675">
    <property type="entry name" value="LRR_dom_sf"/>
</dbReference>
<sequence>TLTVLNIDYNGIKSTGAQHLADGLRHNMALTELNFDGNPIGDVGIHYFADALMANKVIPVQVLH</sequence>
<feature type="non-terminal residue" evidence="2">
    <location>
        <position position="1"/>
    </location>
</feature>
<reference evidence="2" key="1">
    <citation type="submission" date="2021-02" db="EMBL/GenBank/DDBJ databases">
        <authorList>
            <person name="Nowell W R."/>
        </authorList>
    </citation>
    <scope>NUCLEOTIDE SEQUENCE</scope>
</reference>
<keyword evidence="1" id="KW-0677">Repeat</keyword>
<evidence type="ECO:0000313" key="3">
    <source>
        <dbReference type="Proteomes" id="UP000663828"/>
    </source>
</evidence>
<dbReference type="PANTHER" id="PTHR24111">
    <property type="entry name" value="LEUCINE-RICH REPEAT-CONTAINING PROTEIN 34"/>
    <property type="match status" value="1"/>
</dbReference>
<evidence type="ECO:0000313" key="2">
    <source>
        <dbReference type="EMBL" id="CAF1690522.1"/>
    </source>
</evidence>
<dbReference type="Gene3D" id="3.80.10.10">
    <property type="entry name" value="Ribonuclease Inhibitor"/>
    <property type="match status" value="1"/>
</dbReference>
<dbReference type="InterPro" id="IPR001611">
    <property type="entry name" value="Leu-rich_rpt"/>
</dbReference>
<protein>
    <submittedName>
        <fullName evidence="2">Uncharacterized protein</fullName>
    </submittedName>
</protein>
<dbReference type="AlphaFoldDB" id="A0A816HSF4"/>